<reference evidence="2 3" key="1">
    <citation type="journal article" date="2015" name="Sci. Rep.">
        <title>Genome of the facultative scuticociliatosis pathogen Pseudocohnilembus persalinus provides insight into its virulence through horizontal gene transfer.</title>
        <authorList>
            <person name="Xiong J."/>
            <person name="Wang G."/>
            <person name="Cheng J."/>
            <person name="Tian M."/>
            <person name="Pan X."/>
            <person name="Warren A."/>
            <person name="Jiang C."/>
            <person name="Yuan D."/>
            <person name="Miao W."/>
        </authorList>
    </citation>
    <scope>NUCLEOTIDE SEQUENCE [LARGE SCALE GENOMIC DNA]</scope>
    <source>
        <strain evidence="2">36N120E</strain>
    </source>
</reference>
<dbReference type="OrthoDB" id="9987834at2759"/>
<gene>
    <name evidence="2" type="ORF">PPERSA_05095</name>
</gene>
<keyword evidence="3" id="KW-1185">Reference proteome</keyword>
<comment type="caution">
    <text evidence="2">The sequence shown here is derived from an EMBL/GenBank/DDBJ whole genome shotgun (WGS) entry which is preliminary data.</text>
</comment>
<evidence type="ECO:0000259" key="1">
    <source>
        <dbReference type="Pfam" id="PF00561"/>
    </source>
</evidence>
<evidence type="ECO:0000313" key="2">
    <source>
        <dbReference type="EMBL" id="KRX06482.1"/>
    </source>
</evidence>
<sequence length="286" mass="34032">MNIQEEILPEHIISLKQKYGKNSKEDFFIYNSEIFTDDERKLFNYIHQFQIETKTEKHLYSLNTRFLYREQNKKEPCFMLHGHDKGCTWISWLQLALILFENGRNVLLMDLPGFGKSTVDGDKNSFTIKYKNDSHNMVKNMINIFQLKNVHAVGWCGGGANFYRTIAHYPKLFGKNHIFHNVVISQIPTKLVKNLEENNMKIWVSWMLDDGEHSQYCMAYKWLQEKNKQKNKNIKLQVIQNKELPCVALWSKQMGKKTDDVYMSELYMHYKKQESFLYTIELFLNS</sequence>
<protein>
    <recommendedName>
        <fullName evidence="1">AB hydrolase-1 domain-containing protein</fullName>
    </recommendedName>
</protein>
<dbReference type="SUPFAM" id="SSF53474">
    <property type="entry name" value="alpha/beta-Hydrolases"/>
    <property type="match status" value="1"/>
</dbReference>
<evidence type="ECO:0000313" key="3">
    <source>
        <dbReference type="Proteomes" id="UP000054937"/>
    </source>
</evidence>
<dbReference type="Proteomes" id="UP000054937">
    <property type="component" value="Unassembled WGS sequence"/>
</dbReference>
<accession>A0A0V0QW81</accession>
<feature type="domain" description="AB hydrolase-1" evidence="1">
    <location>
        <begin position="95"/>
        <end position="171"/>
    </location>
</feature>
<dbReference type="EMBL" id="LDAU01000096">
    <property type="protein sequence ID" value="KRX06482.1"/>
    <property type="molecule type" value="Genomic_DNA"/>
</dbReference>
<proteinExistence type="predicted"/>
<dbReference type="Gene3D" id="3.40.50.1820">
    <property type="entry name" value="alpha/beta hydrolase"/>
    <property type="match status" value="1"/>
</dbReference>
<dbReference type="AlphaFoldDB" id="A0A0V0QW81"/>
<organism evidence="2 3">
    <name type="scientific">Pseudocohnilembus persalinus</name>
    <name type="common">Ciliate</name>
    <dbReference type="NCBI Taxonomy" id="266149"/>
    <lineage>
        <taxon>Eukaryota</taxon>
        <taxon>Sar</taxon>
        <taxon>Alveolata</taxon>
        <taxon>Ciliophora</taxon>
        <taxon>Intramacronucleata</taxon>
        <taxon>Oligohymenophorea</taxon>
        <taxon>Scuticociliatia</taxon>
        <taxon>Philasterida</taxon>
        <taxon>Pseudocohnilembidae</taxon>
        <taxon>Pseudocohnilembus</taxon>
    </lineage>
</organism>
<dbReference type="Pfam" id="PF00561">
    <property type="entry name" value="Abhydrolase_1"/>
    <property type="match status" value="1"/>
</dbReference>
<name>A0A0V0QW81_PSEPJ</name>
<dbReference type="InParanoid" id="A0A0V0QW81"/>
<dbReference type="InterPro" id="IPR029058">
    <property type="entry name" value="AB_hydrolase_fold"/>
</dbReference>
<dbReference type="InterPro" id="IPR000073">
    <property type="entry name" value="AB_hydrolase_1"/>
</dbReference>